<evidence type="ECO:0000313" key="2">
    <source>
        <dbReference type="EMBL" id="AFU59943.1"/>
    </source>
</evidence>
<name>K0IKS2_NITGG</name>
<evidence type="ECO:0000313" key="3">
    <source>
        <dbReference type="Proteomes" id="UP000008037"/>
    </source>
</evidence>
<keyword evidence="3" id="KW-1185">Reference proteome</keyword>
<organism evidence="2 3">
    <name type="scientific">Nitrososphaera gargensis (strain Ga9.2)</name>
    <dbReference type="NCBI Taxonomy" id="1237085"/>
    <lineage>
        <taxon>Archaea</taxon>
        <taxon>Nitrososphaerota</taxon>
        <taxon>Nitrososphaeria</taxon>
        <taxon>Nitrososphaerales</taxon>
        <taxon>Nitrososphaeraceae</taxon>
        <taxon>Nitrososphaera</taxon>
    </lineage>
</organism>
<dbReference type="EMBL" id="CP002408">
    <property type="protein sequence ID" value="AFU59943.1"/>
    <property type="molecule type" value="Genomic_DNA"/>
</dbReference>
<protein>
    <submittedName>
        <fullName evidence="2">Uncharacterized protein</fullName>
    </submittedName>
</protein>
<accession>K0IKS2</accession>
<gene>
    <name evidence="2" type="ordered locus">Ngar_c30270</name>
</gene>
<sequence>MVVSAAVPAFALNQSTIINSNDNVNQGNVQLSKQWAKATTTTNQGVNRPQASTNQLAVGSVQVGVTSQDNSQTSTSGNFIGQSSTQSANNIHVSSRTTTTSQTAVCAVFAAC</sequence>
<evidence type="ECO:0000256" key="1">
    <source>
        <dbReference type="SAM" id="MobiDB-lite"/>
    </source>
</evidence>
<proteinExistence type="predicted"/>
<feature type="region of interest" description="Disordered" evidence="1">
    <location>
        <begin position="67"/>
        <end position="95"/>
    </location>
</feature>
<dbReference type="Proteomes" id="UP000008037">
    <property type="component" value="Chromosome"/>
</dbReference>
<dbReference type="HOGENOM" id="CLU_2140281_0_0_2"/>
<dbReference type="InParanoid" id="K0IKS2"/>
<reference evidence="2 3" key="1">
    <citation type="journal article" date="2012" name="Environ. Microbiol.">
        <title>The genome of the ammonia-oxidizing Candidatus Nitrososphaera gargensis: insights into metabolic versatility and environmental adaptations.</title>
        <authorList>
            <person name="Spang A."/>
            <person name="Poehlein A."/>
            <person name="Offre P."/>
            <person name="Zumbragel S."/>
            <person name="Haider S."/>
            <person name="Rychlik N."/>
            <person name="Nowka B."/>
            <person name="Schmeisser C."/>
            <person name="Lebedeva E.V."/>
            <person name="Rattei T."/>
            <person name="Bohm C."/>
            <person name="Schmid M."/>
            <person name="Galushko A."/>
            <person name="Hatzenpichler R."/>
            <person name="Weinmaier T."/>
            <person name="Daniel R."/>
            <person name="Schleper C."/>
            <person name="Spieck E."/>
            <person name="Streit W."/>
            <person name="Wagner M."/>
        </authorList>
    </citation>
    <scope>NUCLEOTIDE SEQUENCE [LARGE SCALE GENOMIC DNA]</scope>
    <source>
        <strain evidence="3">Ga9.2</strain>
    </source>
</reference>
<dbReference type="BioCyc" id="CNIT1237085:G1324-3027-MONOMER"/>
<dbReference type="AlphaFoldDB" id="K0IKS2"/>
<dbReference type="KEGG" id="nga:Ngar_c30270"/>